<proteinExistence type="predicted"/>
<evidence type="ECO:0000313" key="3">
    <source>
        <dbReference type="Proteomes" id="UP001153737"/>
    </source>
</evidence>
<organism evidence="2 3">
    <name type="scientific">Phaedon cochleariae</name>
    <name type="common">Mustard beetle</name>
    <dbReference type="NCBI Taxonomy" id="80249"/>
    <lineage>
        <taxon>Eukaryota</taxon>
        <taxon>Metazoa</taxon>
        <taxon>Ecdysozoa</taxon>
        <taxon>Arthropoda</taxon>
        <taxon>Hexapoda</taxon>
        <taxon>Insecta</taxon>
        <taxon>Pterygota</taxon>
        <taxon>Neoptera</taxon>
        <taxon>Endopterygota</taxon>
        <taxon>Coleoptera</taxon>
        <taxon>Polyphaga</taxon>
        <taxon>Cucujiformia</taxon>
        <taxon>Chrysomeloidea</taxon>
        <taxon>Chrysomelidae</taxon>
        <taxon>Chrysomelinae</taxon>
        <taxon>Chrysomelini</taxon>
        <taxon>Phaedon</taxon>
    </lineage>
</organism>
<dbReference type="EMBL" id="OU896718">
    <property type="protein sequence ID" value="CAG9815337.1"/>
    <property type="molecule type" value="Genomic_DNA"/>
</dbReference>
<gene>
    <name evidence="2" type="ORF">PHAECO_LOCUS2913</name>
</gene>
<keyword evidence="3" id="KW-1185">Reference proteome</keyword>
<reference evidence="2" key="2">
    <citation type="submission" date="2022-10" db="EMBL/GenBank/DDBJ databases">
        <authorList>
            <consortium name="ENA_rothamsted_submissions"/>
            <consortium name="culmorum"/>
            <person name="King R."/>
        </authorList>
    </citation>
    <scope>NUCLEOTIDE SEQUENCE</scope>
</reference>
<dbReference type="PANTHER" id="PTHR21253:SF0">
    <property type="entry name" value="F-BOX ONLY PROTEIN 11-RELATED"/>
    <property type="match status" value="1"/>
</dbReference>
<name>A0A9N9SCV5_PHACE</name>
<evidence type="ECO:0000313" key="2">
    <source>
        <dbReference type="EMBL" id="CAG9815337.1"/>
    </source>
</evidence>
<dbReference type="Pfam" id="PF07841">
    <property type="entry name" value="DM4_12"/>
    <property type="match status" value="1"/>
</dbReference>
<protein>
    <submittedName>
        <fullName evidence="2">Uncharacterized protein</fullName>
    </submittedName>
</protein>
<keyword evidence="1" id="KW-0732">Signal</keyword>
<accession>A0A9N9SCV5</accession>
<reference evidence="2" key="1">
    <citation type="submission" date="2022-01" db="EMBL/GenBank/DDBJ databases">
        <authorList>
            <person name="King R."/>
        </authorList>
    </citation>
    <scope>NUCLEOTIDE SEQUENCE</scope>
</reference>
<dbReference type="PANTHER" id="PTHR21253">
    <property type="entry name" value="F-BOX ONLY PROTEIN 11-RELATED"/>
    <property type="match status" value="1"/>
</dbReference>
<dbReference type="AlphaFoldDB" id="A0A9N9SCV5"/>
<dbReference type="Proteomes" id="UP001153737">
    <property type="component" value="Chromosome 12"/>
</dbReference>
<sequence length="181" mass="20863">MNLLLNFILLSLFVSSFGLNDVTVVNRKNVFLNRKKRYLTFPPGSNFVIEFSGPKAFIQRQPSGWNMVAEMACPFALPSDTRMFRRKNWIDRTKREMRSSLDQGLTKSGFNGTACVNKMICDMKRYVPMKGNSMIKDILLAVFSDEEFNYEEECQYSDSKISECPISILDYVLKELNFDSA</sequence>
<dbReference type="OrthoDB" id="8180611at2759"/>
<dbReference type="InterPro" id="IPR006631">
    <property type="entry name" value="DM4_12"/>
</dbReference>
<feature type="chain" id="PRO_5040325755" evidence="1">
    <location>
        <begin position="19"/>
        <end position="181"/>
    </location>
</feature>
<evidence type="ECO:0000256" key="1">
    <source>
        <dbReference type="SAM" id="SignalP"/>
    </source>
</evidence>
<feature type="signal peptide" evidence="1">
    <location>
        <begin position="1"/>
        <end position="18"/>
    </location>
</feature>